<dbReference type="Proteomes" id="UP000184236">
    <property type="component" value="Unassembled WGS sequence"/>
</dbReference>
<evidence type="ECO:0000313" key="3">
    <source>
        <dbReference type="Proteomes" id="UP000184236"/>
    </source>
</evidence>
<keyword evidence="1" id="KW-0732">Signal</keyword>
<keyword evidence="3" id="KW-1185">Reference proteome</keyword>
<proteinExistence type="predicted"/>
<sequence>MKKLVSSLFFLSAIFFSKVFAQGTLECPEIEWKNGSAAAKLIMKSDFYYDALDAWSPFGSDTGSDTYYLYCDWRKKNPNENVRKFLDEELISFEYPGFDIYLDGSNTERLKTIVSTMRNNYVDLNYIDEIVISLAFSQLFLEGRIEPEVKKWAEAAFSREAVFLDFWGEGKDDAKERKEREQRMNQLLNDLHKG</sequence>
<reference evidence="3" key="1">
    <citation type="submission" date="2016-11" db="EMBL/GenBank/DDBJ databases">
        <authorList>
            <person name="Varghese N."/>
            <person name="Submissions S."/>
        </authorList>
    </citation>
    <scope>NUCLEOTIDE SEQUENCE [LARGE SCALE GENOMIC DNA]</scope>
    <source>
        <strain evidence="3">DSM 26898</strain>
    </source>
</reference>
<dbReference type="AlphaFoldDB" id="A0A1M5AUT8"/>
<feature type="chain" id="PRO_5013110070" evidence="1">
    <location>
        <begin position="22"/>
        <end position="194"/>
    </location>
</feature>
<dbReference type="OrthoDB" id="665121at2"/>
<protein>
    <submittedName>
        <fullName evidence="2">Uncharacterized conserved protein YfeS, contains WGR domain</fullName>
    </submittedName>
</protein>
<evidence type="ECO:0000256" key="1">
    <source>
        <dbReference type="SAM" id="SignalP"/>
    </source>
</evidence>
<dbReference type="STRING" id="1302685.SAMN05444408_11538"/>
<dbReference type="RefSeq" id="WP_072885862.1">
    <property type="nucleotide sequence ID" value="NZ_FQVO01000015.1"/>
</dbReference>
<gene>
    <name evidence="2" type="ORF">SAMN05444408_11538</name>
</gene>
<dbReference type="EMBL" id="FQVO01000015">
    <property type="protein sequence ID" value="SHF33975.1"/>
    <property type="molecule type" value="Genomic_DNA"/>
</dbReference>
<accession>A0A1M5AUT8</accession>
<organism evidence="2 3">
    <name type="scientific">Chryseobacterium takakiae</name>
    <dbReference type="NCBI Taxonomy" id="1302685"/>
    <lineage>
        <taxon>Bacteria</taxon>
        <taxon>Pseudomonadati</taxon>
        <taxon>Bacteroidota</taxon>
        <taxon>Flavobacteriia</taxon>
        <taxon>Flavobacteriales</taxon>
        <taxon>Weeksellaceae</taxon>
        <taxon>Chryseobacterium group</taxon>
        <taxon>Chryseobacterium</taxon>
    </lineage>
</organism>
<evidence type="ECO:0000313" key="2">
    <source>
        <dbReference type="EMBL" id="SHF33975.1"/>
    </source>
</evidence>
<name>A0A1M5AUT8_9FLAO</name>
<feature type="signal peptide" evidence="1">
    <location>
        <begin position="1"/>
        <end position="21"/>
    </location>
</feature>